<name>A0ABS0CQ43_9NOCA</name>
<evidence type="ECO:0008006" key="5">
    <source>
        <dbReference type="Google" id="ProtNLM"/>
    </source>
</evidence>
<gene>
    <name evidence="3" type="ORF">IU459_14475</name>
</gene>
<dbReference type="PROSITE" id="PS51257">
    <property type="entry name" value="PROKAR_LIPOPROTEIN"/>
    <property type="match status" value="1"/>
</dbReference>
<evidence type="ECO:0000256" key="2">
    <source>
        <dbReference type="SAM" id="SignalP"/>
    </source>
</evidence>
<keyword evidence="4" id="KW-1185">Reference proteome</keyword>
<feature type="chain" id="PRO_5047525069" description="Lipoprotein" evidence="2">
    <location>
        <begin position="24"/>
        <end position="162"/>
    </location>
</feature>
<dbReference type="EMBL" id="JADLQX010000009">
    <property type="protein sequence ID" value="MBF6298737.1"/>
    <property type="molecule type" value="Genomic_DNA"/>
</dbReference>
<dbReference type="RefSeq" id="WP_195130030.1">
    <property type="nucleotide sequence ID" value="NZ_JADLQX010000009.1"/>
</dbReference>
<evidence type="ECO:0000313" key="3">
    <source>
        <dbReference type="EMBL" id="MBF6298737.1"/>
    </source>
</evidence>
<proteinExistence type="predicted"/>
<accession>A0ABS0CQ43</accession>
<evidence type="ECO:0000313" key="4">
    <source>
        <dbReference type="Proteomes" id="UP000702209"/>
    </source>
</evidence>
<keyword evidence="2" id="KW-0732">Signal</keyword>
<protein>
    <recommendedName>
        <fullName evidence="5">Lipoprotein</fullName>
    </recommendedName>
</protein>
<evidence type="ECO:0000256" key="1">
    <source>
        <dbReference type="SAM" id="MobiDB-lite"/>
    </source>
</evidence>
<reference evidence="3 4" key="1">
    <citation type="submission" date="2020-10" db="EMBL/GenBank/DDBJ databases">
        <title>Identification of Nocardia species via Next-generation sequencing and recognition of intraspecies genetic diversity.</title>
        <authorList>
            <person name="Li P."/>
            <person name="Li P."/>
            <person name="Lu B."/>
        </authorList>
    </citation>
    <scope>NUCLEOTIDE SEQUENCE [LARGE SCALE GENOMIC DNA]</scope>
    <source>
        <strain evidence="3 4">BJ06-0157</strain>
    </source>
</reference>
<organism evidence="3 4">
    <name type="scientific">Nocardia amamiensis</name>
    <dbReference type="NCBI Taxonomy" id="404578"/>
    <lineage>
        <taxon>Bacteria</taxon>
        <taxon>Bacillati</taxon>
        <taxon>Actinomycetota</taxon>
        <taxon>Actinomycetes</taxon>
        <taxon>Mycobacteriales</taxon>
        <taxon>Nocardiaceae</taxon>
        <taxon>Nocardia</taxon>
    </lineage>
</organism>
<feature type="region of interest" description="Disordered" evidence="1">
    <location>
        <begin position="26"/>
        <end position="55"/>
    </location>
</feature>
<sequence length="162" mass="16752">MGMRRRRAAVVAAAALWALTACGQQAPPADPGVTSARDPTGVAVPGTKADPGSRSYSGGTMVVLPHAADLEPSAAMAFSEYDIDDGTNKLAIHIPGPVGCPSIGFTARVEESAELVGVRLIRGLHRGMPPCQGAGPEQKREYGVVVVDLERPLGNRTVLSLA</sequence>
<dbReference type="Proteomes" id="UP000702209">
    <property type="component" value="Unassembled WGS sequence"/>
</dbReference>
<comment type="caution">
    <text evidence="3">The sequence shown here is derived from an EMBL/GenBank/DDBJ whole genome shotgun (WGS) entry which is preliminary data.</text>
</comment>
<feature type="signal peptide" evidence="2">
    <location>
        <begin position="1"/>
        <end position="23"/>
    </location>
</feature>